<comment type="caution">
    <text evidence="3">The sequence shown here is derived from an EMBL/GenBank/DDBJ whole genome shotgun (WGS) entry which is preliminary data.</text>
</comment>
<keyword evidence="2" id="KW-0812">Transmembrane</keyword>
<keyword evidence="4" id="KW-1185">Reference proteome</keyword>
<feature type="transmembrane region" description="Helical" evidence="2">
    <location>
        <begin position="74"/>
        <end position="95"/>
    </location>
</feature>
<feature type="transmembrane region" description="Helical" evidence="2">
    <location>
        <begin position="46"/>
        <end position="68"/>
    </location>
</feature>
<evidence type="ECO:0000313" key="4">
    <source>
        <dbReference type="Proteomes" id="UP001501747"/>
    </source>
</evidence>
<organism evidence="3 4">
    <name type="scientific">Allokutzneria multivorans</name>
    <dbReference type="NCBI Taxonomy" id="1142134"/>
    <lineage>
        <taxon>Bacteria</taxon>
        <taxon>Bacillati</taxon>
        <taxon>Actinomycetota</taxon>
        <taxon>Actinomycetes</taxon>
        <taxon>Pseudonocardiales</taxon>
        <taxon>Pseudonocardiaceae</taxon>
        <taxon>Allokutzneria</taxon>
    </lineage>
</organism>
<feature type="region of interest" description="Disordered" evidence="1">
    <location>
        <begin position="1"/>
        <end position="37"/>
    </location>
</feature>
<evidence type="ECO:0000256" key="2">
    <source>
        <dbReference type="SAM" id="Phobius"/>
    </source>
</evidence>
<proteinExistence type="predicted"/>
<accession>A0ABP7R6I0</accession>
<reference evidence="4" key="1">
    <citation type="journal article" date="2019" name="Int. J. Syst. Evol. Microbiol.">
        <title>The Global Catalogue of Microorganisms (GCM) 10K type strain sequencing project: providing services to taxonomists for standard genome sequencing and annotation.</title>
        <authorList>
            <consortium name="The Broad Institute Genomics Platform"/>
            <consortium name="The Broad Institute Genome Sequencing Center for Infectious Disease"/>
            <person name="Wu L."/>
            <person name="Ma J."/>
        </authorList>
    </citation>
    <scope>NUCLEOTIDE SEQUENCE [LARGE SCALE GENOMIC DNA]</scope>
    <source>
        <strain evidence="4">JCM 17342</strain>
    </source>
</reference>
<dbReference type="InterPro" id="IPR019681">
    <property type="entry name" value="DUF2530"/>
</dbReference>
<dbReference type="Proteomes" id="UP001501747">
    <property type="component" value="Unassembled WGS sequence"/>
</dbReference>
<keyword evidence="2" id="KW-0472">Membrane</keyword>
<keyword evidence="2" id="KW-1133">Transmembrane helix</keyword>
<sequence>MRTPYRGVSAGSLPDVAEKSERGQVTSAESPAPPPLPRALADPVPLIAAGTALWFVAFAVLLVLRTGFDTGQWVWVWTTLCGGVLGLMGWSIIMWQRRAARRGSRTAQQGDGL</sequence>
<dbReference type="Pfam" id="PF10745">
    <property type="entry name" value="DUF2530"/>
    <property type="match status" value="1"/>
</dbReference>
<name>A0ABP7R6I0_9PSEU</name>
<protein>
    <recommendedName>
        <fullName evidence="5">DUF2530 domain-containing protein</fullName>
    </recommendedName>
</protein>
<dbReference type="RefSeq" id="WP_344871397.1">
    <property type="nucleotide sequence ID" value="NZ_BAABAL010000005.1"/>
</dbReference>
<evidence type="ECO:0000256" key="1">
    <source>
        <dbReference type="SAM" id="MobiDB-lite"/>
    </source>
</evidence>
<evidence type="ECO:0000313" key="3">
    <source>
        <dbReference type="EMBL" id="GAA3993274.1"/>
    </source>
</evidence>
<gene>
    <name evidence="3" type="ORF">GCM10022247_10770</name>
</gene>
<evidence type="ECO:0008006" key="5">
    <source>
        <dbReference type="Google" id="ProtNLM"/>
    </source>
</evidence>
<dbReference type="EMBL" id="BAABAL010000005">
    <property type="protein sequence ID" value="GAA3993274.1"/>
    <property type="molecule type" value="Genomic_DNA"/>
</dbReference>